<sequence>MRSHLTFITFIAFLFGLTAALAIDESRLHKDDLELLSAELQDRDSDATHELWKRKGGGGGGRGGGGGGGSKGGSSSTSSKGSSSTASRTNKAYYPGAQGGNTGGYSPGGSGPQPRFVSNTYYGGGAKAPYPAGGSPSGKSMTSSRTASPLAYYPGYWPPYPIFIYPYGYHHSYRNKTSNQNETREVICACPEYSSCMCDDVEDTKFWDELIGDGDYKKLNKSLVTVAQVDGKTKIVLNGTVPNGTTTDCKNSKDCEAYYSDAASLLVHSLGLWPVAFTVFASVFFL</sequence>
<evidence type="ECO:0000256" key="3">
    <source>
        <dbReference type="SAM" id="SignalP"/>
    </source>
</evidence>
<keyword evidence="2" id="KW-0812">Transmembrane</keyword>
<keyword evidence="3" id="KW-0732">Signal</keyword>
<feature type="signal peptide" evidence="3">
    <location>
        <begin position="1"/>
        <end position="20"/>
    </location>
</feature>
<feature type="compositionally biased region" description="Low complexity" evidence="1">
    <location>
        <begin position="73"/>
        <end position="85"/>
    </location>
</feature>
<organism evidence="5">
    <name type="scientific">Bionectria ochroleuca</name>
    <name type="common">Gliocladium roseum</name>
    <dbReference type="NCBI Taxonomy" id="29856"/>
    <lineage>
        <taxon>Eukaryota</taxon>
        <taxon>Fungi</taxon>
        <taxon>Dikarya</taxon>
        <taxon>Ascomycota</taxon>
        <taxon>Pezizomycotina</taxon>
        <taxon>Sordariomycetes</taxon>
        <taxon>Hypocreomycetidae</taxon>
        <taxon>Hypocreales</taxon>
        <taxon>Bionectriaceae</taxon>
        <taxon>Clonostachys</taxon>
    </lineage>
</organism>
<reference evidence="5" key="1">
    <citation type="submission" date="2015-01" db="EMBL/GenBank/DDBJ databases">
        <authorList>
            <person name="Durling Mikael"/>
        </authorList>
    </citation>
    <scope>NUCLEOTIDE SEQUENCE</scope>
</reference>
<gene>
    <name evidence="5" type="ORF">BN869_000000729_1</name>
</gene>
<dbReference type="InterPro" id="IPR056634">
    <property type="entry name" value="DUF7732"/>
</dbReference>
<feature type="chain" id="PRO_5002133921" description="DUF7732 domain-containing protein" evidence="3">
    <location>
        <begin position="21"/>
        <end position="286"/>
    </location>
</feature>
<feature type="compositionally biased region" description="Gly residues" evidence="1">
    <location>
        <begin position="57"/>
        <end position="72"/>
    </location>
</feature>
<feature type="domain" description="DUF7732" evidence="4">
    <location>
        <begin position="121"/>
        <end position="245"/>
    </location>
</feature>
<keyword evidence="2" id="KW-1133">Transmembrane helix</keyword>
<protein>
    <recommendedName>
        <fullName evidence="4">DUF7732 domain-containing protein</fullName>
    </recommendedName>
</protein>
<dbReference type="PANTHER" id="PTHR42091:SF1">
    <property type="entry name" value="CONSERVED GLYCINE-RICH PROTEIN (AFU_ORTHOLOGUE AFUA_7G02440)"/>
    <property type="match status" value="1"/>
</dbReference>
<dbReference type="Pfam" id="PF24866">
    <property type="entry name" value="DUF7732"/>
    <property type="match status" value="1"/>
</dbReference>
<dbReference type="AlphaFoldDB" id="A0A0B7JJ20"/>
<accession>A0A0B7JJ20</accession>
<evidence type="ECO:0000313" key="5">
    <source>
        <dbReference type="EMBL" id="CEO44674.1"/>
    </source>
</evidence>
<feature type="compositionally biased region" description="Gly residues" evidence="1">
    <location>
        <begin position="97"/>
        <end position="111"/>
    </location>
</feature>
<feature type="region of interest" description="Disordered" evidence="1">
    <location>
        <begin position="50"/>
        <end position="120"/>
    </location>
</feature>
<evidence type="ECO:0000259" key="4">
    <source>
        <dbReference type="Pfam" id="PF24866"/>
    </source>
</evidence>
<keyword evidence="2" id="KW-0472">Membrane</keyword>
<proteinExistence type="predicted"/>
<name>A0A0B7JJ20_BIOOC</name>
<dbReference type="PANTHER" id="PTHR42091">
    <property type="entry name" value="CONSERVED GLYCINE-RICH PROTEIN (AFU_ORTHOLOGUE AFUA_7G02440)"/>
    <property type="match status" value="1"/>
</dbReference>
<dbReference type="EMBL" id="CDPU01000001">
    <property type="protein sequence ID" value="CEO44674.1"/>
    <property type="molecule type" value="Genomic_DNA"/>
</dbReference>
<evidence type="ECO:0000256" key="2">
    <source>
        <dbReference type="SAM" id="Phobius"/>
    </source>
</evidence>
<evidence type="ECO:0000256" key="1">
    <source>
        <dbReference type="SAM" id="MobiDB-lite"/>
    </source>
</evidence>
<feature type="transmembrane region" description="Helical" evidence="2">
    <location>
        <begin position="265"/>
        <end position="285"/>
    </location>
</feature>